<comment type="caution">
    <text evidence="1">The sequence shown here is derived from an EMBL/GenBank/DDBJ whole genome shotgun (WGS) entry which is preliminary data.</text>
</comment>
<dbReference type="RefSeq" id="WP_170109503.1">
    <property type="nucleotide sequence ID" value="NZ_QBKR01000004.1"/>
</dbReference>
<sequence>MYGMVPPPYHGHRRLAPHRGETSFIPEYAKKALHEHLTLMRQVNQKLDRIESLLRQK</sequence>
<evidence type="ECO:0000313" key="1">
    <source>
        <dbReference type="EMBL" id="PTX63350.1"/>
    </source>
</evidence>
<reference evidence="1 2" key="1">
    <citation type="submission" date="2018-04" db="EMBL/GenBank/DDBJ databases">
        <title>Genomic Encyclopedia of Archaeal and Bacterial Type Strains, Phase II (KMG-II): from individual species to whole genera.</title>
        <authorList>
            <person name="Goeker M."/>
        </authorList>
    </citation>
    <scope>NUCLEOTIDE SEQUENCE [LARGE SCALE GENOMIC DNA]</scope>
    <source>
        <strain evidence="1 2">DSM 45787</strain>
    </source>
</reference>
<accession>A0A2T6C4V3</accession>
<keyword evidence="2" id="KW-1185">Reference proteome</keyword>
<dbReference type="AlphaFoldDB" id="A0A2T6C4V3"/>
<gene>
    <name evidence="1" type="ORF">C8P63_104197</name>
</gene>
<protein>
    <submittedName>
        <fullName evidence="1">Uncharacterized protein</fullName>
    </submittedName>
</protein>
<dbReference type="Proteomes" id="UP000244240">
    <property type="component" value="Unassembled WGS sequence"/>
</dbReference>
<proteinExistence type="predicted"/>
<dbReference type="EMBL" id="QBKR01000004">
    <property type="protein sequence ID" value="PTX63350.1"/>
    <property type="molecule type" value="Genomic_DNA"/>
</dbReference>
<organism evidence="1 2">
    <name type="scientific">Melghirimyces profundicolus</name>
    <dbReference type="NCBI Taxonomy" id="1242148"/>
    <lineage>
        <taxon>Bacteria</taxon>
        <taxon>Bacillati</taxon>
        <taxon>Bacillota</taxon>
        <taxon>Bacilli</taxon>
        <taxon>Bacillales</taxon>
        <taxon>Thermoactinomycetaceae</taxon>
        <taxon>Melghirimyces</taxon>
    </lineage>
</organism>
<evidence type="ECO:0000313" key="2">
    <source>
        <dbReference type="Proteomes" id="UP000244240"/>
    </source>
</evidence>
<name>A0A2T6C4V3_9BACL</name>